<dbReference type="STRING" id="1335309.GA0116948_103349"/>
<organism evidence="2 3">
    <name type="scientific">Chitinophaga costaii</name>
    <dbReference type="NCBI Taxonomy" id="1335309"/>
    <lineage>
        <taxon>Bacteria</taxon>
        <taxon>Pseudomonadati</taxon>
        <taxon>Bacteroidota</taxon>
        <taxon>Chitinophagia</taxon>
        <taxon>Chitinophagales</taxon>
        <taxon>Chitinophagaceae</taxon>
        <taxon>Chitinophaga</taxon>
    </lineage>
</organism>
<sequence>MKTVLFLLAGIFACARVLAQQPETQPYITENQFEEESARTDAIPQEDGQWQDQEAYRRRPLQLNKASAGELASLGMLTPWQITALLRYRDTLGAFISLYELQAIPGFDQSTIERLLPFVQVGYDLDPHINWRTRLTQGSTSMLLRYTRTMEAARGYQAADSVAPHYLGSPDGLQLRYRYNHPGYASYGLVMQKDAGEQWFQGAEKQGFDFYSAHAAIKNDKALAALLLGDYTVNMGQGLVNWQAQAFGKSAGVMNVERQGDLLRPYASAGEYYFYRGAAITLRAGHWRCTAFASSRKLDGNAVTDTLGINYITSLVASGYHRSENELNQRQQVRQYTMGGNIGLHYRTWQWGLNVLYNHLSQPLQKRAYPYNRFEFAGQALGNASVDYSGNWRNLHFFGEVAASDNRRFSMIQGLLAAVAPAIDLALVYRHYDRAYQSLYANAFGESFRPANESGVYSALTWRLFKPLTLNAYFDAFRFPWLKYRVNAPSAGNDLQGSLLYALSKKSSVYMGYHHKTHDQNLAVAAQGLTPVWPAHTFGWRWQSIVACSPAFTWKMRVQTSTYRHGSEHAAGWMLYEEGSRQWKRFTLTGRITLFNTDNSDARIYINETSMLYSYDIAQLYGKGYTWYVQARYKTKHFTCWCRLRQAHYSDADHIGSGWDEIKGPNKTALQVQVEYRM</sequence>
<evidence type="ECO:0000313" key="3">
    <source>
        <dbReference type="Proteomes" id="UP000242818"/>
    </source>
</evidence>
<accession>A0A1C4C0X0</accession>
<proteinExistence type="predicted"/>
<keyword evidence="3" id="KW-1185">Reference proteome</keyword>
<dbReference type="InterPro" id="IPR010994">
    <property type="entry name" value="RuvA_2-like"/>
</dbReference>
<dbReference type="Proteomes" id="UP000242818">
    <property type="component" value="Unassembled WGS sequence"/>
</dbReference>
<name>A0A1C4C0X0_9BACT</name>
<keyword evidence="1" id="KW-0732">Signal</keyword>
<dbReference type="SUPFAM" id="SSF47781">
    <property type="entry name" value="RuvA domain 2-like"/>
    <property type="match status" value="1"/>
</dbReference>
<protein>
    <submittedName>
        <fullName evidence="2">Helix-hairpin-helix motif-containing protein</fullName>
    </submittedName>
</protein>
<dbReference type="Pfam" id="PF12836">
    <property type="entry name" value="HHH_3"/>
    <property type="match status" value="1"/>
</dbReference>
<feature type="signal peptide" evidence="1">
    <location>
        <begin position="1"/>
        <end position="19"/>
    </location>
</feature>
<reference evidence="2 3" key="1">
    <citation type="submission" date="2016-08" db="EMBL/GenBank/DDBJ databases">
        <authorList>
            <person name="Seilhamer J.J."/>
        </authorList>
    </citation>
    <scope>NUCLEOTIDE SEQUENCE [LARGE SCALE GENOMIC DNA]</scope>
    <source>
        <strain evidence="2 3">A37T2</strain>
    </source>
</reference>
<dbReference type="AlphaFoldDB" id="A0A1C4C0X0"/>
<dbReference type="Gene3D" id="1.10.150.280">
    <property type="entry name" value="AF1531-like domain"/>
    <property type="match status" value="1"/>
</dbReference>
<dbReference type="EMBL" id="FMAR01000003">
    <property type="protein sequence ID" value="SCC12745.1"/>
    <property type="molecule type" value="Genomic_DNA"/>
</dbReference>
<feature type="chain" id="PRO_5008689628" evidence="1">
    <location>
        <begin position="20"/>
        <end position="678"/>
    </location>
</feature>
<evidence type="ECO:0000313" key="2">
    <source>
        <dbReference type="EMBL" id="SCC12745.1"/>
    </source>
</evidence>
<dbReference type="OrthoDB" id="9766750at2"/>
<gene>
    <name evidence="2" type="ORF">GA0116948_103349</name>
</gene>
<evidence type="ECO:0000256" key="1">
    <source>
        <dbReference type="SAM" id="SignalP"/>
    </source>
</evidence>
<dbReference type="RefSeq" id="WP_089710417.1">
    <property type="nucleotide sequence ID" value="NZ_FMAR01000003.1"/>
</dbReference>